<evidence type="ECO:0000313" key="1">
    <source>
        <dbReference type="EMBL" id="QEU78815.1"/>
    </source>
</evidence>
<reference evidence="1 2" key="1">
    <citation type="submission" date="2017-09" db="EMBL/GenBank/DDBJ databases">
        <authorList>
            <person name="Lee N."/>
            <person name="Cho B.-K."/>
        </authorList>
    </citation>
    <scope>NUCLEOTIDE SEQUENCE [LARGE SCALE GENOMIC DNA]</scope>
    <source>
        <strain evidence="1 2">ATCC 27467</strain>
    </source>
</reference>
<sequence>MDSGNKGYASSAARCRPGGTYVTQVTSNGGFRHQEWRETTAVRVGVTQVATTVARTPDGPRLDVAEIMSFPLEPYVNTGLASCPEA</sequence>
<dbReference type="Proteomes" id="UP000326831">
    <property type="component" value="Chromosome"/>
</dbReference>
<accession>A0A5P2UKD8</accession>
<name>A0A5P2UKD8_9ACTN</name>
<protein>
    <submittedName>
        <fullName evidence="1">Uncharacterized protein</fullName>
    </submittedName>
</protein>
<proteinExistence type="predicted"/>
<dbReference type="AlphaFoldDB" id="A0A5P2UKD8"/>
<organism evidence="1 2">
    <name type="scientific">Streptomyces subrutilus</name>
    <dbReference type="NCBI Taxonomy" id="36818"/>
    <lineage>
        <taxon>Bacteria</taxon>
        <taxon>Bacillati</taxon>
        <taxon>Actinomycetota</taxon>
        <taxon>Actinomycetes</taxon>
        <taxon>Kitasatosporales</taxon>
        <taxon>Streptomycetaceae</taxon>
        <taxon>Streptomyces</taxon>
    </lineage>
</organism>
<gene>
    <name evidence="1" type="ORF">CP968_11390</name>
</gene>
<dbReference type="EMBL" id="CP023701">
    <property type="protein sequence ID" value="QEU78815.1"/>
    <property type="molecule type" value="Genomic_DNA"/>
</dbReference>
<evidence type="ECO:0000313" key="2">
    <source>
        <dbReference type="Proteomes" id="UP000326831"/>
    </source>
</evidence>
<keyword evidence="2" id="KW-1185">Reference proteome</keyword>
<dbReference type="KEGG" id="ssub:CP968_11390"/>